<organism evidence="10 11">
    <name type="scientific">Maliponia aquimaris</name>
    <dbReference type="NCBI Taxonomy" id="1673631"/>
    <lineage>
        <taxon>Bacteria</taxon>
        <taxon>Pseudomonadati</taxon>
        <taxon>Pseudomonadota</taxon>
        <taxon>Alphaproteobacteria</taxon>
        <taxon>Rhodobacterales</taxon>
        <taxon>Paracoccaceae</taxon>
        <taxon>Maliponia</taxon>
    </lineage>
</organism>
<dbReference type="InterPro" id="IPR036388">
    <property type="entry name" value="WH-like_DNA-bd_sf"/>
</dbReference>
<dbReference type="GO" id="GO:0005829">
    <property type="term" value="C:cytosol"/>
    <property type="evidence" value="ECO:0007669"/>
    <property type="project" value="TreeGrafter"/>
</dbReference>
<keyword evidence="1 6" id="KW-0597">Phosphoprotein</keyword>
<feature type="DNA-binding region" description="OmpR/PhoB-type" evidence="7">
    <location>
        <begin position="122"/>
        <end position="220"/>
    </location>
</feature>
<protein>
    <submittedName>
        <fullName evidence="10">Cell cycle response regulator CtrA</fullName>
    </submittedName>
</protein>
<dbReference type="CDD" id="cd00383">
    <property type="entry name" value="trans_reg_C"/>
    <property type="match status" value="1"/>
</dbReference>
<keyword evidence="11" id="KW-1185">Reference proteome</keyword>
<dbReference type="Proteomes" id="UP000207598">
    <property type="component" value="Unassembled WGS sequence"/>
</dbReference>
<dbReference type="InterPro" id="IPR016032">
    <property type="entry name" value="Sig_transdc_resp-reg_C-effctor"/>
</dbReference>
<evidence type="ECO:0000259" key="8">
    <source>
        <dbReference type="PROSITE" id="PS50110"/>
    </source>
</evidence>
<dbReference type="GO" id="GO:0006355">
    <property type="term" value="P:regulation of DNA-templated transcription"/>
    <property type="evidence" value="ECO:0007669"/>
    <property type="project" value="InterPro"/>
</dbReference>
<evidence type="ECO:0000256" key="5">
    <source>
        <dbReference type="ARBA" id="ARBA00023163"/>
    </source>
</evidence>
<sequence length="229" mass="25184">MRYLIAETSWSLMSLAQALTEAGVLLTRTDRPEDIPQFLQLVPADLLILDAEALDRFGTSLAALRRARPDLPIALVADTPTHGQIVRWLEAGADTVINAAAPPEEAVMMLAALARRAHGLAQSTLRYGPLRMDLHRRKAYLNDCPVKLSPKLYELLEFMALRPRKLLSRPALLGHVYGLEDEPDPRVFDVYVCNLRACLEAANGAVDIETMRGVGYRFVAADLDGAIAA</sequence>
<proteinExistence type="predicted"/>
<feature type="modified residue" description="4-aspartylphosphate" evidence="6">
    <location>
        <position position="50"/>
    </location>
</feature>
<gene>
    <name evidence="10" type="primary">ctrA_2</name>
    <name evidence="10" type="ORF">MAA8898_01769</name>
</gene>
<evidence type="ECO:0000256" key="6">
    <source>
        <dbReference type="PROSITE-ProRule" id="PRU00169"/>
    </source>
</evidence>
<evidence type="ECO:0000313" key="11">
    <source>
        <dbReference type="Proteomes" id="UP000207598"/>
    </source>
</evidence>
<name>A0A238KA85_9RHOB</name>
<keyword evidence="2" id="KW-0902">Two-component regulatory system</keyword>
<dbReference type="Gene3D" id="3.40.50.2300">
    <property type="match status" value="1"/>
</dbReference>
<feature type="domain" description="OmpR/PhoB-type" evidence="9">
    <location>
        <begin position="122"/>
        <end position="220"/>
    </location>
</feature>
<evidence type="ECO:0000259" key="9">
    <source>
        <dbReference type="PROSITE" id="PS51755"/>
    </source>
</evidence>
<evidence type="ECO:0000313" key="10">
    <source>
        <dbReference type="EMBL" id="SMX38886.1"/>
    </source>
</evidence>
<evidence type="ECO:0000256" key="1">
    <source>
        <dbReference type="ARBA" id="ARBA00022553"/>
    </source>
</evidence>
<accession>A0A238KA85</accession>
<dbReference type="OrthoDB" id="7873839at2"/>
<dbReference type="EMBL" id="FXYF01000004">
    <property type="protein sequence ID" value="SMX38886.1"/>
    <property type="molecule type" value="Genomic_DNA"/>
</dbReference>
<dbReference type="SUPFAM" id="SSF52172">
    <property type="entry name" value="CheY-like"/>
    <property type="match status" value="1"/>
</dbReference>
<dbReference type="InterPro" id="IPR001789">
    <property type="entry name" value="Sig_transdc_resp-reg_receiver"/>
</dbReference>
<evidence type="ECO:0000256" key="3">
    <source>
        <dbReference type="ARBA" id="ARBA00023015"/>
    </source>
</evidence>
<dbReference type="GO" id="GO:0032993">
    <property type="term" value="C:protein-DNA complex"/>
    <property type="evidence" value="ECO:0007669"/>
    <property type="project" value="TreeGrafter"/>
</dbReference>
<keyword evidence="4 7" id="KW-0238">DNA-binding</keyword>
<dbReference type="AlphaFoldDB" id="A0A238KA85"/>
<dbReference type="GO" id="GO:0000156">
    <property type="term" value="F:phosphorelay response regulator activity"/>
    <property type="evidence" value="ECO:0007669"/>
    <property type="project" value="TreeGrafter"/>
</dbReference>
<dbReference type="GO" id="GO:0000976">
    <property type="term" value="F:transcription cis-regulatory region binding"/>
    <property type="evidence" value="ECO:0007669"/>
    <property type="project" value="TreeGrafter"/>
</dbReference>
<dbReference type="InterPro" id="IPR001867">
    <property type="entry name" value="OmpR/PhoB-type_DNA-bd"/>
</dbReference>
<dbReference type="PROSITE" id="PS50110">
    <property type="entry name" value="RESPONSE_REGULATORY"/>
    <property type="match status" value="1"/>
</dbReference>
<dbReference type="InterPro" id="IPR011006">
    <property type="entry name" value="CheY-like_superfamily"/>
</dbReference>
<dbReference type="RefSeq" id="WP_094020605.1">
    <property type="nucleotide sequence ID" value="NZ_FXYF01000004.1"/>
</dbReference>
<reference evidence="10 11" key="1">
    <citation type="submission" date="2017-05" db="EMBL/GenBank/DDBJ databases">
        <authorList>
            <person name="Song R."/>
            <person name="Chenine A.L."/>
            <person name="Ruprecht R.M."/>
        </authorList>
    </citation>
    <scope>NUCLEOTIDE SEQUENCE [LARGE SCALE GENOMIC DNA]</scope>
    <source>
        <strain evidence="10 11">CECT 8898</strain>
    </source>
</reference>
<dbReference type="PANTHER" id="PTHR48111">
    <property type="entry name" value="REGULATOR OF RPOS"/>
    <property type="match status" value="1"/>
</dbReference>
<dbReference type="Pfam" id="PF00486">
    <property type="entry name" value="Trans_reg_C"/>
    <property type="match status" value="1"/>
</dbReference>
<dbReference type="Gene3D" id="1.10.10.10">
    <property type="entry name" value="Winged helix-like DNA-binding domain superfamily/Winged helix DNA-binding domain"/>
    <property type="match status" value="1"/>
</dbReference>
<dbReference type="PANTHER" id="PTHR48111:SF22">
    <property type="entry name" value="REGULATOR OF RPOS"/>
    <property type="match status" value="1"/>
</dbReference>
<dbReference type="PROSITE" id="PS51755">
    <property type="entry name" value="OMPR_PHOB"/>
    <property type="match status" value="1"/>
</dbReference>
<dbReference type="SMART" id="SM00862">
    <property type="entry name" value="Trans_reg_C"/>
    <property type="match status" value="1"/>
</dbReference>
<dbReference type="InterPro" id="IPR039420">
    <property type="entry name" value="WalR-like"/>
</dbReference>
<dbReference type="SUPFAM" id="SSF46894">
    <property type="entry name" value="C-terminal effector domain of the bipartite response regulators"/>
    <property type="match status" value="1"/>
</dbReference>
<keyword evidence="5" id="KW-0804">Transcription</keyword>
<keyword evidence="3" id="KW-0805">Transcription regulation</keyword>
<evidence type="ECO:0000256" key="7">
    <source>
        <dbReference type="PROSITE-ProRule" id="PRU01091"/>
    </source>
</evidence>
<evidence type="ECO:0000256" key="4">
    <source>
        <dbReference type="ARBA" id="ARBA00023125"/>
    </source>
</evidence>
<evidence type="ECO:0000256" key="2">
    <source>
        <dbReference type="ARBA" id="ARBA00023012"/>
    </source>
</evidence>
<feature type="domain" description="Response regulatory" evidence="8">
    <location>
        <begin position="2"/>
        <end position="114"/>
    </location>
</feature>